<dbReference type="InterPro" id="IPR022100">
    <property type="entry name" value="WDHD1/CFT4_beta-prop_2nd"/>
</dbReference>
<accession>A0A0C3KK76</accession>
<feature type="compositionally biased region" description="Basic and acidic residues" evidence="6">
    <location>
        <begin position="908"/>
        <end position="924"/>
    </location>
</feature>
<feature type="region of interest" description="Disordered" evidence="6">
    <location>
        <begin position="519"/>
        <end position="540"/>
    </location>
</feature>
<dbReference type="InterPro" id="IPR036322">
    <property type="entry name" value="WD40_repeat_dom_sf"/>
</dbReference>
<feature type="region of interest" description="Disordered" evidence="6">
    <location>
        <begin position="822"/>
        <end position="842"/>
    </location>
</feature>
<dbReference type="OrthoDB" id="427368at2759"/>
<feature type="compositionally biased region" description="Basic and acidic residues" evidence="6">
    <location>
        <begin position="938"/>
        <end position="968"/>
    </location>
</feature>
<dbReference type="FunCoup" id="A0A0C3KK76">
    <property type="interactions" value="445"/>
</dbReference>
<feature type="repeat" description="WD" evidence="5">
    <location>
        <begin position="8"/>
        <end position="49"/>
    </location>
</feature>
<dbReference type="GO" id="GO:0003682">
    <property type="term" value="F:chromatin binding"/>
    <property type="evidence" value="ECO:0007669"/>
    <property type="project" value="TreeGrafter"/>
</dbReference>
<evidence type="ECO:0000256" key="3">
    <source>
        <dbReference type="ARBA" id="ARBA00022737"/>
    </source>
</evidence>
<dbReference type="PROSITE" id="PS50294">
    <property type="entry name" value="WD_REPEATS_REGION"/>
    <property type="match status" value="2"/>
</dbReference>
<dbReference type="InterPro" id="IPR057646">
    <property type="entry name" value="WD40_WDHD1_1st"/>
</dbReference>
<feature type="domain" description="WDHD1/CFT4 helical bundle" evidence="8">
    <location>
        <begin position="725"/>
        <end position="820"/>
    </location>
</feature>
<dbReference type="InterPro" id="IPR048591">
    <property type="entry name" value="WDHD1/CFT4_hel"/>
</dbReference>
<dbReference type="Pfam" id="PF12341">
    <property type="entry name" value="Mcl1_mid"/>
    <property type="match status" value="1"/>
</dbReference>
<dbReference type="Proteomes" id="UP000054217">
    <property type="component" value="Unassembled WGS sequence"/>
</dbReference>
<evidence type="ECO:0000256" key="4">
    <source>
        <dbReference type="ARBA" id="ARBA00023242"/>
    </source>
</evidence>
<feature type="domain" description="WDHD1/CFT4 second beta-propeller" evidence="7">
    <location>
        <begin position="410"/>
        <end position="714"/>
    </location>
</feature>
<feature type="compositionally biased region" description="Acidic residues" evidence="6">
    <location>
        <begin position="1083"/>
        <end position="1094"/>
    </location>
</feature>
<gene>
    <name evidence="10" type="ORF">M404DRAFT_995988</name>
</gene>
<dbReference type="PANTHER" id="PTHR19932">
    <property type="entry name" value="WD REPEAT AND HMG-BOX DNA BINDING PROTEIN"/>
    <property type="match status" value="1"/>
</dbReference>
<evidence type="ECO:0000313" key="10">
    <source>
        <dbReference type="EMBL" id="KIO10007.1"/>
    </source>
</evidence>
<dbReference type="Pfam" id="PF20946">
    <property type="entry name" value="Ctf4_C"/>
    <property type="match status" value="1"/>
</dbReference>
<evidence type="ECO:0000259" key="7">
    <source>
        <dbReference type="Pfam" id="PF12341"/>
    </source>
</evidence>
<feature type="compositionally biased region" description="Basic and acidic residues" evidence="6">
    <location>
        <begin position="822"/>
        <end position="836"/>
    </location>
</feature>
<evidence type="ECO:0000259" key="9">
    <source>
        <dbReference type="Pfam" id="PF24817"/>
    </source>
</evidence>
<keyword evidence="2 5" id="KW-0853">WD repeat</keyword>
<evidence type="ECO:0000313" key="11">
    <source>
        <dbReference type="Proteomes" id="UP000054217"/>
    </source>
</evidence>
<organism evidence="10 11">
    <name type="scientific">Pisolithus tinctorius Marx 270</name>
    <dbReference type="NCBI Taxonomy" id="870435"/>
    <lineage>
        <taxon>Eukaryota</taxon>
        <taxon>Fungi</taxon>
        <taxon>Dikarya</taxon>
        <taxon>Basidiomycota</taxon>
        <taxon>Agaricomycotina</taxon>
        <taxon>Agaricomycetes</taxon>
        <taxon>Agaricomycetidae</taxon>
        <taxon>Boletales</taxon>
        <taxon>Sclerodermatineae</taxon>
        <taxon>Pisolithaceae</taxon>
        <taxon>Pisolithus</taxon>
    </lineage>
</organism>
<feature type="domain" description="WDHD1 first WD40" evidence="9">
    <location>
        <begin position="9"/>
        <end position="304"/>
    </location>
</feature>
<keyword evidence="11" id="KW-1185">Reference proteome</keyword>
<dbReference type="PROSITE" id="PS00678">
    <property type="entry name" value="WD_REPEATS_1"/>
    <property type="match status" value="2"/>
</dbReference>
<dbReference type="Pfam" id="PF24817">
    <property type="entry name" value="WD40_WDHD1_1st"/>
    <property type="match status" value="1"/>
</dbReference>
<sequence>MASKTLTNSAHEPGYTCITFSRDGKLSYTGGSDSLVRIWNMEKDQYQEPEVAYEADEGITSIASSNDYWLSGSQDSEVRSYIHGKPDLHGLVLKAAGISIRDLAFDPAGKRVAIATDETTVKIVDINEITSVVLLDGHKKCVRKVTWHPSGNLLTTSSADGIVTVWDISGSEPRIEKTIDGVIPAVSDPESPDFMHDCSAVWHPSGLHLYISSRTHDVVVISRPNWEKLASFSDSSITGAITALALSVNGLYLASACKEEIVVWSTQTRRILWRQSGTPKAIITQLAFSPSQNLLAWTDNEGILTWWREPVPAGSPDPVKQSTAANIQGGSTKHKVPPTLWGADDDVDNNGVDNKGIGTGGNDDGNQYGDDWIIDDLGDGMEEEAEETGQVEAGNKFVKEMVSITKAQPPFQPGSTPMENKRRYLAYNTVGVIEVADQDTHHIVTVDFHDRSARKGYHFTDHFKYDIAYLGERGALFACPPEQEHPAQVRYKPYGTWSAQGDWEYTLPPGQRVVGLAAGGEKPTKSLRDPSTSGGDIQGQGNVVVATSAGDLTFLSGSGMERIVLGLEGEFVSIAAAEEYVIIVHRPGATTIDGSQGLTATLISFEEFEVLQQKPLPIPKGHVLKWIGITDEGVPAIYDSSGHMHIMINFRRPNRASWARILDANALERKQNRDESYWPVGLSKDTLMCIILKGRQEHPGFPRPLIQELPLRMPFRNKNSVDAPIEESTARERIFINLARDGLEDELTNPELDKREIELDKSLIKLIQSACKSDKAPRAIELTKRLHFAHSIGAASQLAGFYRLLGLQEKIDAIKQWREEQEGTPLERAREKRRELEEEDRYMKAPKKPFQDFEPPKKIERPALARPAAVVEHTEFTASNATARAVRTRVEAQEHGWTPPPEGKRKRNTEDEVGFKDLEREHSKRCAVGEASTPIPSPRKENPFARKNGFDTKRNPFARKPEFDKPIQKSESFFNKVEAVEFNDKGKRPANGKGKEKEKKDLSRQTTLFGLPPKQIAESKSKKNTTGKIPGTESQGSSSIGESQTQTTDVDMTEASSVSKSSTFEDGTLVQPHEDDNVVETQPIEEDEEGEPIDWPDSPQTSGVELAME</sequence>
<proteinExistence type="predicted"/>
<dbReference type="HOGENOM" id="CLU_004219_1_0_1"/>
<dbReference type="GO" id="GO:0006261">
    <property type="term" value="P:DNA-templated DNA replication"/>
    <property type="evidence" value="ECO:0007669"/>
    <property type="project" value="TreeGrafter"/>
</dbReference>
<feature type="repeat" description="WD" evidence="5">
    <location>
        <begin position="135"/>
        <end position="176"/>
    </location>
</feature>
<comment type="subcellular location">
    <subcellularLocation>
        <location evidence="1">Nucleus</location>
    </subcellularLocation>
</comment>
<feature type="compositionally biased region" description="Basic and acidic residues" evidence="6">
    <location>
        <begin position="978"/>
        <end position="1003"/>
    </location>
</feature>
<evidence type="ECO:0000256" key="6">
    <source>
        <dbReference type="SAM" id="MobiDB-lite"/>
    </source>
</evidence>
<dbReference type="SUPFAM" id="SSF50978">
    <property type="entry name" value="WD40 repeat-like"/>
    <property type="match status" value="1"/>
</dbReference>
<dbReference type="GO" id="GO:0043596">
    <property type="term" value="C:nuclear replication fork"/>
    <property type="evidence" value="ECO:0007669"/>
    <property type="project" value="TreeGrafter"/>
</dbReference>
<dbReference type="GO" id="GO:0000278">
    <property type="term" value="P:mitotic cell cycle"/>
    <property type="evidence" value="ECO:0007669"/>
    <property type="project" value="TreeGrafter"/>
</dbReference>
<feature type="region of interest" description="Disordered" evidence="6">
    <location>
        <begin position="881"/>
        <end position="1109"/>
    </location>
</feature>
<evidence type="ECO:0000256" key="5">
    <source>
        <dbReference type="PROSITE-ProRule" id="PRU00221"/>
    </source>
</evidence>
<dbReference type="SMART" id="SM00320">
    <property type="entry name" value="WD40"/>
    <property type="match status" value="6"/>
</dbReference>
<dbReference type="InParanoid" id="A0A0C3KK76"/>
<dbReference type="InterPro" id="IPR001680">
    <property type="entry name" value="WD40_rpt"/>
</dbReference>
<dbReference type="PROSITE" id="PS50082">
    <property type="entry name" value="WD_REPEATS_2"/>
    <property type="match status" value="2"/>
</dbReference>
<protein>
    <submittedName>
        <fullName evidence="10">Uncharacterized protein</fullName>
    </submittedName>
</protein>
<feature type="compositionally biased region" description="Polar residues" evidence="6">
    <location>
        <begin position="1054"/>
        <end position="1065"/>
    </location>
</feature>
<dbReference type="STRING" id="870435.A0A0C3KK76"/>
<evidence type="ECO:0000256" key="2">
    <source>
        <dbReference type="ARBA" id="ARBA00022574"/>
    </source>
</evidence>
<dbReference type="Gene3D" id="2.130.10.10">
    <property type="entry name" value="YVTN repeat-like/Quinoprotein amine dehydrogenase"/>
    <property type="match status" value="2"/>
</dbReference>
<dbReference type="EMBL" id="KN831953">
    <property type="protein sequence ID" value="KIO10007.1"/>
    <property type="molecule type" value="Genomic_DNA"/>
</dbReference>
<dbReference type="AlphaFoldDB" id="A0A0C3KK76"/>
<keyword evidence="4" id="KW-0539">Nucleus</keyword>
<dbReference type="PANTHER" id="PTHR19932:SF10">
    <property type="entry name" value="WD REPEAT AND HMG-BOX DNA-BINDING PROTEIN 1"/>
    <property type="match status" value="1"/>
</dbReference>
<evidence type="ECO:0000256" key="1">
    <source>
        <dbReference type="ARBA" id="ARBA00004123"/>
    </source>
</evidence>
<dbReference type="InterPro" id="IPR019775">
    <property type="entry name" value="WD40_repeat_CS"/>
</dbReference>
<reference evidence="11" key="2">
    <citation type="submission" date="2015-01" db="EMBL/GenBank/DDBJ databases">
        <title>Evolutionary Origins and Diversification of the Mycorrhizal Mutualists.</title>
        <authorList>
            <consortium name="DOE Joint Genome Institute"/>
            <consortium name="Mycorrhizal Genomics Consortium"/>
            <person name="Kohler A."/>
            <person name="Kuo A."/>
            <person name="Nagy L.G."/>
            <person name="Floudas D."/>
            <person name="Copeland A."/>
            <person name="Barry K.W."/>
            <person name="Cichocki N."/>
            <person name="Veneault-Fourrey C."/>
            <person name="LaButti K."/>
            <person name="Lindquist E.A."/>
            <person name="Lipzen A."/>
            <person name="Lundell T."/>
            <person name="Morin E."/>
            <person name="Murat C."/>
            <person name="Riley R."/>
            <person name="Ohm R."/>
            <person name="Sun H."/>
            <person name="Tunlid A."/>
            <person name="Henrissat B."/>
            <person name="Grigoriev I.V."/>
            <person name="Hibbett D.S."/>
            <person name="Martin F."/>
        </authorList>
    </citation>
    <scope>NUCLEOTIDE SEQUENCE [LARGE SCALE GENOMIC DNA]</scope>
    <source>
        <strain evidence="11">Marx 270</strain>
    </source>
</reference>
<dbReference type="GO" id="GO:0006281">
    <property type="term" value="P:DNA repair"/>
    <property type="evidence" value="ECO:0007669"/>
    <property type="project" value="TreeGrafter"/>
</dbReference>
<evidence type="ECO:0000259" key="8">
    <source>
        <dbReference type="Pfam" id="PF20946"/>
    </source>
</evidence>
<feature type="compositionally biased region" description="Polar residues" evidence="6">
    <location>
        <begin position="529"/>
        <end position="540"/>
    </location>
</feature>
<dbReference type="InterPro" id="IPR015943">
    <property type="entry name" value="WD40/YVTN_repeat-like_dom_sf"/>
</dbReference>
<name>A0A0C3KK76_PISTI</name>
<feature type="compositionally biased region" description="Low complexity" evidence="6">
    <location>
        <begin position="1031"/>
        <end position="1048"/>
    </location>
</feature>
<keyword evidence="3" id="KW-0677">Repeat</keyword>
<reference evidence="10 11" key="1">
    <citation type="submission" date="2014-04" db="EMBL/GenBank/DDBJ databases">
        <authorList>
            <consortium name="DOE Joint Genome Institute"/>
            <person name="Kuo A."/>
            <person name="Kohler A."/>
            <person name="Costa M.D."/>
            <person name="Nagy L.G."/>
            <person name="Floudas D."/>
            <person name="Copeland A."/>
            <person name="Barry K.W."/>
            <person name="Cichocki N."/>
            <person name="Veneault-Fourrey C."/>
            <person name="LaButti K."/>
            <person name="Lindquist E.A."/>
            <person name="Lipzen A."/>
            <person name="Lundell T."/>
            <person name="Morin E."/>
            <person name="Murat C."/>
            <person name="Sun H."/>
            <person name="Tunlid A."/>
            <person name="Henrissat B."/>
            <person name="Grigoriev I.V."/>
            <person name="Hibbett D.S."/>
            <person name="Martin F."/>
            <person name="Nordberg H.P."/>
            <person name="Cantor M.N."/>
            <person name="Hua S.X."/>
        </authorList>
    </citation>
    <scope>NUCLEOTIDE SEQUENCE [LARGE SCALE GENOMIC DNA]</scope>
    <source>
        <strain evidence="10 11">Marx 270</strain>
    </source>
</reference>